<evidence type="ECO:0000256" key="2">
    <source>
        <dbReference type="ARBA" id="ARBA00022723"/>
    </source>
</evidence>
<reference evidence="8" key="1">
    <citation type="submission" date="2021-01" db="EMBL/GenBank/DDBJ databases">
        <title>Fulvivirga kasyanovii gen. nov., sp nov., a novel member of the phylum Bacteroidetes isolated from seawater in a mussel farm.</title>
        <authorList>
            <person name="Zhao L.-H."/>
            <person name="Wang Z.-J."/>
        </authorList>
    </citation>
    <scope>NUCLEOTIDE SEQUENCE</scope>
    <source>
        <strain evidence="8">29W222</strain>
    </source>
</reference>
<dbReference type="InterPro" id="IPR051156">
    <property type="entry name" value="Mito/Outer_Membr_Metalloprot"/>
</dbReference>
<dbReference type="EMBL" id="JAEUGD010000004">
    <property type="protein sequence ID" value="MBL6445326.1"/>
    <property type="molecule type" value="Genomic_DNA"/>
</dbReference>
<evidence type="ECO:0000256" key="3">
    <source>
        <dbReference type="ARBA" id="ARBA00022801"/>
    </source>
</evidence>
<name>A0A937FVZ9_9BACT</name>
<sequence>MMRKFIHLSTNTLLLVVLVIFSSCDKNDNFTPFFSVEDDKALGAQVSQEIANDPSFDLIAQSDNPEAYTYINNMVNEILSSNEVAYRDEFAWEVTLVNDDNVLNAFATPGGYIYVYTGLIKYLETADALAGVLGHEIAHADLRHTSRNLQKQYGVSLLLSIALGQDPSALEQVAGQIAGTVAGLQFSRDFEAESDDESVLYLADTQYACNGAAFFFESLLSQNQTTPPEFLSTHPSPENRVADINATATEAGCDTALATDTGYDAFKALL</sequence>
<protein>
    <submittedName>
        <fullName evidence="8">M48 family metalloprotease</fullName>
    </submittedName>
</protein>
<dbReference type="RefSeq" id="WP_202854859.1">
    <property type="nucleotide sequence ID" value="NZ_JAEUGD010000004.1"/>
</dbReference>
<dbReference type="PANTHER" id="PTHR22726:SF1">
    <property type="entry name" value="METALLOENDOPEPTIDASE OMA1, MITOCHONDRIAL"/>
    <property type="match status" value="1"/>
</dbReference>
<feature type="domain" description="Peptidase M48" evidence="7">
    <location>
        <begin position="69"/>
        <end position="247"/>
    </location>
</feature>
<dbReference type="GO" id="GO:0051603">
    <property type="term" value="P:proteolysis involved in protein catabolic process"/>
    <property type="evidence" value="ECO:0007669"/>
    <property type="project" value="TreeGrafter"/>
</dbReference>
<keyword evidence="9" id="KW-1185">Reference proteome</keyword>
<gene>
    <name evidence="8" type="ORF">JMN32_03340</name>
</gene>
<dbReference type="GO" id="GO:0046872">
    <property type="term" value="F:metal ion binding"/>
    <property type="evidence" value="ECO:0007669"/>
    <property type="project" value="UniProtKB-KW"/>
</dbReference>
<comment type="cofactor">
    <cofactor evidence="6">
        <name>Zn(2+)</name>
        <dbReference type="ChEBI" id="CHEBI:29105"/>
    </cofactor>
    <text evidence="6">Binds 1 zinc ion per subunit.</text>
</comment>
<comment type="similarity">
    <text evidence="6">Belongs to the peptidase M48 family.</text>
</comment>
<evidence type="ECO:0000256" key="1">
    <source>
        <dbReference type="ARBA" id="ARBA00022670"/>
    </source>
</evidence>
<dbReference type="Gene3D" id="3.30.2010.10">
    <property type="entry name" value="Metalloproteases ('zincins'), catalytic domain"/>
    <property type="match status" value="1"/>
</dbReference>
<keyword evidence="1 6" id="KW-0645">Protease</keyword>
<dbReference type="PROSITE" id="PS51257">
    <property type="entry name" value="PROKAR_LIPOPROTEIN"/>
    <property type="match status" value="1"/>
</dbReference>
<evidence type="ECO:0000256" key="4">
    <source>
        <dbReference type="ARBA" id="ARBA00022833"/>
    </source>
</evidence>
<evidence type="ECO:0000313" key="9">
    <source>
        <dbReference type="Proteomes" id="UP000614216"/>
    </source>
</evidence>
<organism evidence="8 9">
    <name type="scientific">Fulvivirga marina</name>
    <dbReference type="NCBI Taxonomy" id="2494733"/>
    <lineage>
        <taxon>Bacteria</taxon>
        <taxon>Pseudomonadati</taxon>
        <taxon>Bacteroidota</taxon>
        <taxon>Cytophagia</taxon>
        <taxon>Cytophagales</taxon>
        <taxon>Fulvivirgaceae</taxon>
        <taxon>Fulvivirga</taxon>
    </lineage>
</organism>
<evidence type="ECO:0000259" key="7">
    <source>
        <dbReference type="Pfam" id="PF01435"/>
    </source>
</evidence>
<comment type="caution">
    <text evidence="8">The sequence shown here is derived from an EMBL/GenBank/DDBJ whole genome shotgun (WGS) entry which is preliminary data.</text>
</comment>
<accession>A0A937FVZ9</accession>
<evidence type="ECO:0000256" key="6">
    <source>
        <dbReference type="RuleBase" id="RU003983"/>
    </source>
</evidence>
<keyword evidence="2" id="KW-0479">Metal-binding</keyword>
<keyword evidence="5 6" id="KW-0482">Metalloprotease</keyword>
<keyword evidence="3 6" id="KW-0378">Hydrolase</keyword>
<keyword evidence="4 6" id="KW-0862">Zinc</keyword>
<dbReference type="Proteomes" id="UP000614216">
    <property type="component" value="Unassembled WGS sequence"/>
</dbReference>
<evidence type="ECO:0000313" key="8">
    <source>
        <dbReference type="EMBL" id="MBL6445326.1"/>
    </source>
</evidence>
<dbReference type="InterPro" id="IPR001915">
    <property type="entry name" value="Peptidase_M48"/>
</dbReference>
<dbReference type="PANTHER" id="PTHR22726">
    <property type="entry name" value="METALLOENDOPEPTIDASE OMA1"/>
    <property type="match status" value="1"/>
</dbReference>
<dbReference type="GO" id="GO:0016020">
    <property type="term" value="C:membrane"/>
    <property type="evidence" value="ECO:0007669"/>
    <property type="project" value="TreeGrafter"/>
</dbReference>
<dbReference type="Pfam" id="PF01435">
    <property type="entry name" value="Peptidase_M48"/>
    <property type="match status" value="1"/>
</dbReference>
<proteinExistence type="inferred from homology"/>
<dbReference type="AlphaFoldDB" id="A0A937FVZ9"/>
<dbReference type="GO" id="GO:0004222">
    <property type="term" value="F:metalloendopeptidase activity"/>
    <property type="evidence" value="ECO:0007669"/>
    <property type="project" value="InterPro"/>
</dbReference>
<evidence type="ECO:0000256" key="5">
    <source>
        <dbReference type="ARBA" id="ARBA00023049"/>
    </source>
</evidence>